<reference evidence="3 4" key="1">
    <citation type="submission" date="2018-04" db="EMBL/GenBank/DDBJ databases">
        <title>The genome of golden apple snail Pomacea canaliculata provides insight into stress tolerance and invasive adaptation.</title>
        <authorList>
            <person name="Liu C."/>
            <person name="Liu B."/>
            <person name="Ren Y."/>
            <person name="Zhang Y."/>
            <person name="Wang H."/>
            <person name="Li S."/>
            <person name="Jiang F."/>
            <person name="Yin L."/>
            <person name="Zhang G."/>
            <person name="Qian W."/>
            <person name="Fan W."/>
        </authorList>
    </citation>
    <scope>NUCLEOTIDE SEQUENCE [LARGE SCALE GENOMIC DNA]</scope>
    <source>
        <strain evidence="3">SZHN2017</strain>
        <tissue evidence="3">Muscle</tissue>
    </source>
</reference>
<dbReference type="Proteomes" id="UP000245119">
    <property type="component" value="Linkage Group LG5"/>
</dbReference>
<accession>A0A2T7PCD0</accession>
<organism evidence="3 4">
    <name type="scientific">Pomacea canaliculata</name>
    <name type="common">Golden apple snail</name>
    <dbReference type="NCBI Taxonomy" id="400727"/>
    <lineage>
        <taxon>Eukaryota</taxon>
        <taxon>Metazoa</taxon>
        <taxon>Spiralia</taxon>
        <taxon>Lophotrochozoa</taxon>
        <taxon>Mollusca</taxon>
        <taxon>Gastropoda</taxon>
        <taxon>Caenogastropoda</taxon>
        <taxon>Architaenioglossa</taxon>
        <taxon>Ampullarioidea</taxon>
        <taxon>Ampullariidae</taxon>
        <taxon>Pomacea</taxon>
    </lineage>
</organism>
<evidence type="ECO:0000256" key="1">
    <source>
        <dbReference type="SAM" id="MobiDB-lite"/>
    </source>
</evidence>
<feature type="region of interest" description="Disordered" evidence="1">
    <location>
        <begin position="29"/>
        <end position="53"/>
    </location>
</feature>
<dbReference type="STRING" id="400727.A0A2T7PCD0"/>
<feature type="domain" description="HSac2" evidence="2">
    <location>
        <begin position="51"/>
        <end position="227"/>
    </location>
</feature>
<feature type="compositionally biased region" description="Polar residues" evidence="1">
    <location>
        <begin position="258"/>
        <end position="267"/>
    </location>
</feature>
<dbReference type="Pfam" id="PF12456">
    <property type="entry name" value="hSac2"/>
    <property type="match status" value="1"/>
</dbReference>
<keyword evidence="4" id="KW-1185">Reference proteome</keyword>
<feature type="region of interest" description="Disordered" evidence="1">
    <location>
        <begin position="356"/>
        <end position="399"/>
    </location>
</feature>
<protein>
    <recommendedName>
        <fullName evidence="2">HSac2 domain-containing protein</fullName>
    </recommendedName>
</protein>
<evidence type="ECO:0000313" key="3">
    <source>
        <dbReference type="EMBL" id="PVD31069.1"/>
    </source>
</evidence>
<feature type="region of interest" description="Disordered" evidence="1">
    <location>
        <begin position="69"/>
        <end position="89"/>
    </location>
</feature>
<feature type="compositionally biased region" description="Basic and acidic residues" evidence="1">
    <location>
        <begin position="369"/>
        <end position="388"/>
    </location>
</feature>
<dbReference type="InterPro" id="IPR034753">
    <property type="entry name" value="hSac2"/>
</dbReference>
<feature type="compositionally biased region" description="Polar residues" evidence="1">
    <location>
        <begin position="277"/>
        <end position="291"/>
    </location>
</feature>
<dbReference type="InterPro" id="IPR022158">
    <property type="entry name" value="Inositol_phosphatase"/>
</dbReference>
<name>A0A2T7PCD0_POMCA</name>
<sequence length="703" mass="78531">MIAAVQKPVLMLTRKNRYKRGWRTGLMIERGRSGQLDPDPQGGDSNFDRSLPAGEEVIQKKGAKQVQLAPTPLLRVSPPPPSPPSETGDAYRQEMDVILLLSQRSVYVAWYDDEEEQIVRYQCIFLEDVEKLEIGAEPAVFKSRFLCLRIHYHHLAEDGFFHTFRTPSIRLFNNLAVAVKNQDDARESLRAIAQTFVAAQRILSIELPVLEKQKLDRRKSKPHPDVVDVHQQQQENSLASIHLPRDISTEVRSDQEASDGQGSQGSFHHTIHPSPQEGLNSVASYQHQQHSLPMISPQRAAASALGILSQLSARTSSKTLKLLKPSIRVSLSSFIPGRQSRQQELESISTERVIIPDSKIDHMPSPSIADKEMNKEPEEQGKQPEKAVRLLSSGSDDPTKMRRTVKVRLQSLDERLDDSLTAGEQTTDGTMEREVLVEFKKNWQEVNLESCGILATSPTQLLFSSVKWAAPEISLPMSLDEDTLSAVKTTDRYQLPNFESLSHSISEAQLTTLTPAPASSSNKGDIVGASGNLTRSKEMGKVKSTEQNVKEQLCIEWRINGSSESKGRAIGPKQKSCSAEDIPRIAVSERICDIEDETYCVLDEKDVQAILSNTDSHMKTSRSDNALQEEANSVTANQGEISTFSRLRLKMSSLTVPRPVSNKTPFTVSKSHIRKSQRAMEVFERLVREKLGNSECQSRIIFI</sequence>
<dbReference type="OrthoDB" id="405996at2759"/>
<comment type="caution">
    <text evidence="3">The sequence shown here is derived from an EMBL/GenBank/DDBJ whole genome shotgun (WGS) entry which is preliminary data.</text>
</comment>
<feature type="region of interest" description="Disordered" evidence="1">
    <location>
        <begin position="215"/>
        <end position="292"/>
    </location>
</feature>
<proteinExistence type="predicted"/>
<feature type="compositionally biased region" description="Basic and acidic residues" evidence="1">
    <location>
        <begin position="243"/>
        <end position="255"/>
    </location>
</feature>
<dbReference type="PROSITE" id="PS51791">
    <property type="entry name" value="HSAC2"/>
    <property type="match status" value="1"/>
</dbReference>
<evidence type="ECO:0000313" key="4">
    <source>
        <dbReference type="Proteomes" id="UP000245119"/>
    </source>
</evidence>
<evidence type="ECO:0000259" key="2">
    <source>
        <dbReference type="PROSITE" id="PS51791"/>
    </source>
</evidence>
<gene>
    <name evidence="3" type="ORF">C0Q70_10346</name>
</gene>
<dbReference type="AlphaFoldDB" id="A0A2T7PCD0"/>
<dbReference type="EMBL" id="PZQS01000005">
    <property type="protein sequence ID" value="PVD31069.1"/>
    <property type="molecule type" value="Genomic_DNA"/>
</dbReference>